<comment type="caution">
    <text evidence="2">The sequence shown here is derived from an EMBL/GenBank/DDBJ whole genome shotgun (WGS) entry which is preliminary data.</text>
</comment>
<evidence type="ECO:0000256" key="1">
    <source>
        <dbReference type="SAM" id="SignalP"/>
    </source>
</evidence>
<dbReference type="Proteomes" id="UP000469159">
    <property type="component" value="Unassembled WGS sequence"/>
</dbReference>
<evidence type="ECO:0000313" key="3">
    <source>
        <dbReference type="Proteomes" id="UP000469159"/>
    </source>
</evidence>
<feature type="signal peptide" evidence="1">
    <location>
        <begin position="1"/>
        <end position="22"/>
    </location>
</feature>
<protein>
    <submittedName>
        <fullName evidence="2">Uncharacterized protein</fullName>
    </submittedName>
</protein>
<reference evidence="2 3" key="1">
    <citation type="submission" date="2019-12" db="EMBL/GenBank/DDBJ databases">
        <title>Genomic-based taxomic classification of the family Erythrobacteraceae.</title>
        <authorList>
            <person name="Xu L."/>
        </authorList>
    </citation>
    <scope>NUCLEOTIDE SEQUENCE [LARGE SCALE GENOMIC DNA]</scope>
    <source>
        <strain evidence="2 3">MCCC 1K02066</strain>
    </source>
</reference>
<dbReference type="RefSeq" id="WP_160747303.1">
    <property type="nucleotide sequence ID" value="NZ_WTYK01000007.1"/>
</dbReference>
<sequence length="88" mass="9140">MLRQLLTLLALISGLAATGAPAQTHVADVQNVRLVAAAELAAKCTTTVGTLALRPAPEMDGRAKSPCPKPRPPIVLPPVMLGVDRAHE</sequence>
<accession>A0A6I4UXX6</accession>
<dbReference type="AlphaFoldDB" id="A0A6I4UXX6"/>
<keyword evidence="1" id="KW-0732">Signal</keyword>
<gene>
    <name evidence="2" type="ORF">GRI75_12410</name>
</gene>
<name>A0A6I4UXX6_9SPHN</name>
<dbReference type="EMBL" id="WTYK01000007">
    <property type="protein sequence ID" value="MXP42443.1"/>
    <property type="molecule type" value="Genomic_DNA"/>
</dbReference>
<feature type="chain" id="PRO_5026090839" evidence="1">
    <location>
        <begin position="23"/>
        <end position="88"/>
    </location>
</feature>
<evidence type="ECO:0000313" key="2">
    <source>
        <dbReference type="EMBL" id="MXP42443.1"/>
    </source>
</evidence>
<proteinExistence type="predicted"/>
<organism evidence="2 3">
    <name type="scientific">Croceibacterium soli</name>
    <dbReference type="NCBI Taxonomy" id="1739690"/>
    <lineage>
        <taxon>Bacteria</taxon>
        <taxon>Pseudomonadati</taxon>
        <taxon>Pseudomonadota</taxon>
        <taxon>Alphaproteobacteria</taxon>
        <taxon>Sphingomonadales</taxon>
        <taxon>Erythrobacteraceae</taxon>
        <taxon>Croceibacterium</taxon>
    </lineage>
</organism>
<keyword evidence="3" id="KW-1185">Reference proteome</keyword>